<evidence type="ECO:0000313" key="2">
    <source>
        <dbReference type="EMBL" id="KAJ7391632.1"/>
    </source>
</evidence>
<name>A0A9X0D8V1_9CNID</name>
<protein>
    <submittedName>
        <fullName evidence="2">Uncharacterized protein</fullName>
    </submittedName>
</protein>
<keyword evidence="1" id="KW-0472">Membrane</keyword>
<proteinExistence type="predicted"/>
<accession>A0A9X0D8V1</accession>
<comment type="caution">
    <text evidence="2">The sequence shown here is derived from an EMBL/GenBank/DDBJ whole genome shotgun (WGS) entry which is preliminary data.</text>
</comment>
<reference evidence="2" key="1">
    <citation type="submission" date="2023-01" db="EMBL/GenBank/DDBJ databases">
        <title>Genome assembly of the deep-sea coral Lophelia pertusa.</title>
        <authorList>
            <person name="Herrera S."/>
            <person name="Cordes E."/>
        </authorList>
    </citation>
    <scope>NUCLEOTIDE SEQUENCE</scope>
    <source>
        <strain evidence="2">USNM1676648</strain>
        <tissue evidence="2">Polyp</tissue>
    </source>
</reference>
<feature type="transmembrane region" description="Helical" evidence="1">
    <location>
        <begin position="14"/>
        <end position="40"/>
    </location>
</feature>
<organism evidence="2 3">
    <name type="scientific">Desmophyllum pertusum</name>
    <dbReference type="NCBI Taxonomy" id="174260"/>
    <lineage>
        <taxon>Eukaryota</taxon>
        <taxon>Metazoa</taxon>
        <taxon>Cnidaria</taxon>
        <taxon>Anthozoa</taxon>
        <taxon>Hexacorallia</taxon>
        <taxon>Scleractinia</taxon>
        <taxon>Caryophylliina</taxon>
        <taxon>Caryophylliidae</taxon>
        <taxon>Desmophyllum</taxon>
    </lineage>
</organism>
<sequence>MTEFFSCNDNTGRYIFNIVFFSLIGALVILFIVLAGYLLYKRHKKEKKRRLLYRSRANTANTTCTMLSGAGGGSQLASNFIIGRPPATDVVLGVYGDEISKNARTAFYEEKGWRGFAY</sequence>
<keyword evidence="1" id="KW-0812">Transmembrane</keyword>
<gene>
    <name evidence="2" type="ORF">OS493_017329</name>
</gene>
<keyword evidence="3" id="KW-1185">Reference proteome</keyword>
<dbReference type="AlphaFoldDB" id="A0A9X0D8V1"/>
<evidence type="ECO:0000256" key="1">
    <source>
        <dbReference type="SAM" id="Phobius"/>
    </source>
</evidence>
<keyword evidence="1" id="KW-1133">Transmembrane helix</keyword>
<dbReference type="EMBL" id="MU825405">
    <property type="protein sequence ID" value="KAJ7391632.1"/>
    <property type="molecule type" value="Genomic_DNA"/>
</dbReference>
<dbReference type="Proteomes" id="UP001163046">
    <property type="component" value="Unassembled WGS sequence"/>
</dbReference>
<dbReference type="OrthoDB" id="5982702at2759"/>
<evidence type="ECO:0000313" key="3">
    <source>
        <dbReference type="Proteomes" id="UP001163046"/>
    </source>
</evidence>